<dbReference type="InterPro" id="IPR001841">
    <property type="entry name" value="Znf_RING"/>
</dbReference>
<accession>A0ABQ5SBW0</accession>
<keyword evidence="8" id="KW-0862">Zinc</keyword>
<feature type="compositionally biased region" description="Low complexity" evidence="12">
    <location>
        <begin position="238"/>
        <end position="249"/>
    </location>
</feature>
<comment type="pathway">
    <text evidence="2">Protein modification; protein ubiquitination.</text>
</comment>
<keyword evidence="10 13" id="KW-0472">Membrane</keyword>
<evidence type="ECO:0000256" key="12">
    <source>
        <dbReference type="SAM" id="MobiDB-lite"/>
    </source>
</evidence>
<keyword evidence="7" id="KW-0833">Ubl conjugation pathway</keyword>
<keyword evidence="5" id="KW-0479">Metal-binding</keyword>
<evidence type="ECO:0000256" key="9">
    <source>
        <dbReference type="ARBA" id="ARBA00022989"/>
    </source>
</evidence>
<dbReference type="PANTHER" id="PTHR45768">
    <property type="entry name" value="E3 UBIQUITIN-PROTEIN LIGASE RNF13-LIKE"/>
    <property type="match status" value="1"/>
</dbReference>
<feature type="region of interest" description="Disordered" evidence="12">
    <location>
        <begin position="194"/>
        <end position="313"/>
    </location>
</feature>
<feature type="transmembrane region" description="Helical" evidence="13">
    <location>
        <begin position="327"/>
        <end position="352"/>
    </location>
</feature>
<organism evidence="16 17">
    <name type="scientific">Volvox africanus</name>
    <dbReference type="NCBI Taxonomy" id="51714"/>
    <lineage>
        <taxon>Eukaryota</taxon>
        <taxon>Viridiplantae</taxon>
        <taxon>Chlorophyta</taxon>
        <taxon>core chlorophytes</taxon>
        <taxon>Chlorophyceae</taxon>
        <taxon>CS clade</taxon>
        <taxon>Chlamydomonadales</taxon>
        <taxon>Volvocaceae</taxon>
        <taxon>Volvox</taxon>
    </lineage>
</organism>
<evidence type="ECO:0000256" key="6">
    <source>
        <dbReference type="ARBA" id="ARBA00022771"/>
    </source>
</evidence>
<proteinExistence type="predicted"/>
<feature type="region of interest" description="Disordered" evidence="12">
    <location>
        <begin position="517"/>
        <end position="541"/>
    </location>
</feature>
<feature type="compositionally biased region" description="Basic and acidic residues" evidence="12">
    <location>
        <begin position="997"/>
        <end position="1008"/>
    </location>
</feature>
<evidence type="ECO:0000256" key="1">
    <source>
        <dbReference type="ARBA" id="ARBA00004167"/>
    </source>
</evidence>
<evidence type="ECO:0000256" key="14">
    <source>
        <dbReference type="SAM" id="SignalP"/>
    </source>
</evidence>
<reference evidence="16 17" key="1">
    <citation type="journal article" date="2023" name="IScience">
        <title>Expanded male sex-determining region conserved during the evolution of homothallism in the green alga Volvox.</title>
        <authorList>
            <person name="Yamamoto K."/>
            <person name="Matsuzaki R."/>
            <person name="Mahakham W."/>
            <person name="Heman W."/>
            <person name="Sekimoto H."/>
            <person name="Kawachi M."/>
            <person name="Minakuchi Y."/>
            <person name="Toyoda A."/>
            <person name="Nozaki H."/>
        </authorList>
    </citation>
    <scope>NUCLEOTIDE SEQUENCE [LARGE SCALE GENOMIC DNA]</scope>
    <source>
        <strain evidence="16 17">NIES-4468</strain>
    </source>
</reference>
<feature type="compositionally biased region" description="Gly residues" evidence="12">
    <location>
        <begin position="298"/>
        <end position="312"/>
    </location>
</feature>
<dbReference type="SUPFAM" id="SSF57850">
    <property type="entry name" value="RING/U-box"/>
    <property type="match status" value="1"/>
</dbReference>
<protein>
    <recommendedName>
        <fullName evidence="15">RING-type domain-containing protein</fullName>
    </recommendedName>
</protein>
<dbReference type="SMART" id="SM00184">
    <property type="entry name" value="RING"/>
    <property type="match status" value="1"/>
</dbReference>
<evidence type="ECO:0000313" key="17">
    <source>
        <dbReference type="Proteomes" id="UP001165090"/>
    </source>
</evidence>
<dbReference type="Proteomes" id="UP001165090">
    <property type="component" value="Unassembled WGS sequence"/>
</dbReference>
<feature type="compositionally biased region" description="Polar residues" evidence="12">
    <location>
        <begin position="830"/>
        <end position="840"/>
    </location>
</feature>
<keyword evidence="6 11" id="KW-0863">Zinc-finger</keyword>
<evidence type="ECO:0000256" key="2">
    <source>
        <dbReference type="ARBA" id="ARBA00004906"/>
    </source>
</evidence>
<feature type="compositionally biased region" description="Low complexity" evidence="12">
    <location>
        <begin position="106"/>
        <end position="117"/>
    </location>
</feature>
<keyword evidence="3" id="KW-0808">Transferase</keyword>
<evidence type="ECO:0000256" key="8">
    <source>
        <dbReference type="ARBA" id="ARBA00022833"/>
    </source>
</evidence>
<name>A0ABQ5SBW0_9CHLO</name>
<evidence type="ECO:0000256" key="11">
    <source>
        <dbReference type="PROSITE-ProRule" id="PRU00175"/>
    </source>
</evidence>
<feature type="region of interest" description="Disordered" evidence="12">
    <location>
        <begin position="626"/>
        <end position="765"/>
    </location>
</feature>
<evidence type="ECO:0000256" key="10">
    <source>
        <dbReference type="ARBA" id="ARBA00023136"/>
    </source>
</evidence>
<dbReference type="Gene3D" id="3.30.40.10">
    <property type="entry name" value="Zinc/RING finger domain, C3HC4 (zinc finger)"/>
    <property type="match status" value="1"/>
</dbReference>
<keyword evidence="17" id="KW-1185">Reference proteome</keyword>
<dbReference type="Pfam" id="PF13639">
    <property type="entry name" value="zf-RING_2"/>
    <property type="match status" value="1"/>
</dbReference>
<feature type="compositionally biased region" description="Pro residues" evidence="12">
    <location>
        <begin position="144"/>
        <end position="154"/>
    </location>
</feature>
<feature type="compositionally biased region" description="Pro residues" evidence="12">
    <location>
        <begin position="647"/>
        <end position="659"/>
    </location>
</feature>
<keyword evidence="4 13" id="KW-0812">Transmembrane</keyword>
<keyword evidence="14" id="KW-0732">Signal</keyword>
<evidence type="ECO:0000256" key="7">
    <source>
        <dbReference type="ARBA" id="ARBA00022786"/>
    </source>
</evidence>
<comment type="caution">
    <text evidence="16">The sequence shown here is derived from an EMBL/GenBank/DDBJ whole genome shotgun (WGS) entry which is preliminary data.</text>
</comment>
<feature type="compositionally biased region" description="Low complexity" evidence="12">
    <location>
        <begin position="155"/>
        <end position="177"/>
    </location>
</feature>
<dbReference type="CDD" id="cd16461">
    <property type="entry name" value="RING-H2_EL5-like"/>
    <property type="match status" value="1"/>
</dbReference>
<feature type="signal peptide" evidence="14">
    <location>
        <begin position="1"/>
        <end position="31"/>
    </location>
</feature>
<dbReference type="PROSITE" id="PS50089">
    <property type="entry name" value="ZF_RING_2"/>
    <property type="match status" value="1"/>
</dbReference>
<feature type="compositionally biased region" description="Pro residues" evidence="12">
    <location>
        <begin position="220"/>
        <end position="229"/>
    </location>
</feature>
<dbReference type="EMBL" id="BSDZ01000078">
    <property type="protein sequence ID" value="GLI67274.1"/>
    <property type="molecule type" value="Genomic_DNA"/>
</dbReference>
<evidence type="ECO:0000313" key="16">
    <source>
        <dbReference type="EMBL" id="GLI67274.1"/>
    </source>
</evidence>
<feature type="domain" description="RING-type" evidence="15">
    <location>
        <begin position="922"/>
        <end position="964"/>
    </location>
</feature>
<feature type="region of interest" description="Disordered" evidence="12">
    <location>
        <begin position="987"/>
        <end position="1008"/>
    </location>
</feature>
<dbReference type="PANTHER" id="PTHR45768:SF18">
    <property type="entry name" value="RING-H2 FINGER PROTEIN ATL47-RELATED"/>
    <property type="match status" value="1"/>
</dbReference>
<feature type="region of interest" description="Disordered" evidence="12">
    <location>
        <begin position="830"/>
        <end position="858"/>
    </location>
</feature>
<dbReference type="InterPro" id="IPR013083">
    <property type="entry name" value="Znf_RING/FYVE/PHD"/>
</dbReference>
<keyword evidence="9 13" id="KW-1133">Transmembrane helix</keyword>
<evidence type="ECO:0000256" key="13">
    <source>
        <dbReference type="SAM" id="Phobius"/>
    </source>
</evidence>
<sequence>MAILQKSKRAALCLSIIAVVQLSLKSQLSLAAPLRSREDARATTKRPQKLDTALTPNAAVSRSFFERGFGFLQQLSSHRGEGWRQPLPTMTPHDVAEARVVGDGGTASTASTAASTGVDRFAGAQRSGHSRRLAGNAIPSAQLQPPPQLQPEPPDLQVDSPSPSLASSSSSSSSSSSVFGLSFQNDIFLEVVPDLGPKPTATQDPWSVLPPSPITRRPASTPPPQPDDPPPIDEASRLPLQLPLLLPLPWGDSQPLSETASGDGDGNGDRNRQTVPQSSSGDAAAGRGGGQNRTRTGADGGSSGGGGGGGKQGVEVAPQDVGFRYNLLLLGVFMVPMLLVILLAACCMRLCFLHWRSRRLQDPQYQNHLTATALQETSSLAAQDYDSAPWGPMPFVPGDESREGGREGASGSGIYYVSDSNAHDHGSASARWQDLSAGLERLLAREQLQNALGAAAPAIVLGAPLPGPSEWPFPTRLLPLGALPHTQAPGVVGSWEDLMSAARAAALAEQAAAVDAREVQSAGAQRPHHPDQLSPARQPQPRRMALPGITPMLIQDLPNFILPERLLPDGKSGATADAHGGGGDSSSNTTPVAAAAAVIRPVALPQASAVSAPLGIPSPAELIDIHPGYRSGPGEARAGRFAGGGATPPPSPPAAPSAPQPVLIVQSRSEPQVEHEETRIPSTSSAAAPLPYMETDRQRTSRSWLQPRWRSARRMRQLVDESSLPRALSPSPPPAPSSSPSSIHLPHVHLHPPGGPTAVGAGMVGGSQPLEAAGGTAAVLHAHGDCWGGHSSAVCDSGATTAVAQSVGSSAALEAVSEHGVQLADLDVETGQTSSSSNIATPPHAPPRPRDYRSRRPHDRYDPYDEWYLYGKPAELLPQHKSNGRDGGGAAVREEGSGNEVERECMLVAQLAWRLADGTGTCTVCLSGFAPGEELRLLPGCGHVFHCSCIDRWLSTSATCPNCRTIVMPAWVVEMVLELAAARQRRSSSSSSRAHHGATERSEGEGRP</sequence>
<gene>
    <name evidence="16" type="ORF">VaNZ11_011457</name>
</gene>
<evidence type="ECO:0000256" key="5">
    <source>
        <dbReference type="ARBA" id="ARBA00022723"/>
    </source>
</evidence>
<comment type="subcellular location">
    <subcellularLocation>
        <location evidence="1">Membrane</location>
        <topology evidence="1">Single-pass membrane protein</topology>
    </subcellularLocation>
</comment>
<feature type="region of interest" description="Disordered" evidence="12">
    <location>
        <begin position="104"/>
        <end position="177"/>
    </location>
</feature>
<evidence type="ECO:0000256" key="3">
    <source>
        <dbReference type="ARBA" id="ARBA00022679"/>
    </source>
</evidence>
<feature type="compositionally biased region" description="Basic and acidic residues" evidence="12">
    <location>
        <begin position="848"/>
        <end position="858"/>
    </location>
</feature>
<evidence type="ECO:0000259" key="15">
    <source>
        <dbReference type="PROSITE" id="PS50089"/>
    </source>
</evidence>
<evidence type="ECO:0000256" key="4">
    <source>
        <dbReference type="ARBA" id="ARBA00022692"/>
    </source>
</evidence>
<feature type="chain" id="PRO_5047126472" description="RING-type domain-containing protein" evidence="14">
    <location>
        <begin position="32"/>
        <end position="1008"/>
    </location>
</feature>